<dbReference type="AlphaFoldDB" id="A0A7V5Y016"/>
<name>A0A7V5Y016_UNCW3</name>
<evidence type="ECO:0000313" key="1">
    <source>
        <dbReference type="EMBL" id="HHR48729.1"/>
    </source>
</evidence>
<dbReference type="Gene3D" id="2.40.160.10">
    <property type="entry name" value="Porin"/>
    <property type="match status" value="1"/>
</dbReference>
<organism evidence="1">
    <name type="scientific">candidate division WOR-3 bacterium</name>
    <dbReference type="NCBI Taxonomy" id="2052148"/>
    <lineage>
        <taxon>Bacteria</taxon>
        <taxon>Bacteria division WOR-3</taxon>
    </lineage>
</organism>
<gene>
    <name evidence="1" type="ORF">ENV79_03690</name>
</gene>
<protein>
    <submittedName>
        <fullName evidence="1">Uncharacterized protein</fullName>
    </submittedName>
</protein>
<reference evidence="1" key="1">
    <citation type="journal article" date="2020" name="mSystems">
        <title>Genome- and Community-Level Interaction Insights into Carbon Utilization and Element Cycling Functions of Hydrothermarchaeota in Hydrothermal Sediment.</title>
        <authorList>
            <person name="Zhou Z."/>
            <person name="Liu Y."/>
            <person name="Xu W."/>
            <person name="Pan J."/>
            <person name="Luo Z.H."/>
            <person name="Li M."/>
        </authorList>
    </citation>
    <scope>NUCLEOTIDE SEQUENCE [LARGE SCALE GENOMIC DNA]</scope>
    <source>
        <strain evidence="1">SpSt-791</strain>
    </source>
</reference>
<sequence>MRKITFYFLLINFLLAIEFQTDKNKFILNSSFFFTYDYAQKKMGNILFTTNSFYFPRVILDVRNQYQDMFFLRFYLDMAGMGNISVYELYGGIKPNKELEIIFGKFKQLLGYELIIYPLASYFVEPSMFYYLKAPFIWDMGIGFFYRFKKGEANINLVNGSGGAVFDNNEWKDISGRFSFNLFKNLFWGTSFYYGKVGYGKIKDLLPFFSGGWEFGYKDSFNIIIFEYFYRREKDIAFYNYKKQGFYFILGWQLAELSPFLRFEFKEEKKEERELSKEFGFSFSLNYFLKNERFKIMPNFCYYYYGKNHHLIKFIFQFQANI</sequence>
<dbReference type="InterPro" id="IPR023614">
    <property type="entry name" value="Porin_dom_sf"/>
</dbReference>
<accession>A0A7V5Y016</accession>
<comment type="caution">
    <text evidence="1">The sequence shown here is derived from an EMBL/GenBank/DDBJ whole genome shotgun (WGS) entry which is preliminary data.</text>
</comment>
<proteinExistence type="predicted"/>
<dbReference type="EMBL" id="DTHS01000024">
    <property type="protein sequence ID" value="HHR48729.1"/>
    <property type="molecule type" value="Genomic_DNA"/>
</dbReference>